<dbReference type="AlphaFoldDB" id="A0A1Z4LL25"/>
<dbReference type="Proteomes" id="UP000218418">
    <property type="component" value="Chromosome"/>
</dbReference>
<dbReference type="EMBL" id="AP018227">
    <property type="protein sequence ID" value="BAY81942.1"/>
    <property type="molecule type" value="Genomic_DNA"/>
</dbReference>
<evidence type="ECO:0008006" key="3">
    <source>
        <dbReference type="Google" id="ProtNLM"/>
    </source>
</evidence>
<accession>A0A1Z4LL25</accession>
<dbReference type="OrthoDB" id="423570at2"/>
<proteinExistence type="predicted"/>
<reference evidence="1 2" key="1">
    <citation type="submission" date="2017-06" db="EMBL/GenBank/DDBJ databases">
        <title>Genome sequencing of cyanobaciteial culture collection at National Institute for Environmental Studies (NIES).</title>
        <authorList>
            <person name="Hirose Y."/>
            <person name="Shimura Y."/>
            <person name="Fujisawa T."/>
            <person name="Nakamura Y."/>
            <person name="Kawachi M."/>
        </authorList>
    </citation>
    <scope>NUCLEOTIDE SEQUENCE [LARGE SCALE GENOMIC DNA]</scope>
    <source>
        <strain evidence="1 2">NIES-267</strain>
    </source>
</reference>
<keyword evidence="2" id="KW-1185">Reference proteome</keyword>
<protein>
    <recommendedName>
        <fullName evidence="3">Transcription factor RcaD</fullName>
    </recommendedName>
</protein>
<name>A0A1Z4LL25_9CYAN</name>
<gene>
    <name evidence="1" type="ORF">NIES267_14200</name>
</gene>
<sequence length="288" mass="32563">MDTNELKFLLKLLGCENYRSTLSGNVFKSFKGKNTICQNLGDREIIDYSREVAGVKILPPGQALLKMEATEVPITDKELRILENVAKVSGKVAPSKIKSSLKAAQKEEILRSLGSRGLIETEIKLKKKKAEVWLTERGIEFLRDDFTPKKGTNPTISLDLLNNYLRFLRKSLKGKSEEVVSYEAISEPLENKFVDATGSSFTDDEILEIIQKLDKELGTKDYLPLFHLREKLQEKLSRDELDQVLFQLQADDKIELSTLQEAKAYTPEQIESGIEQSVGGPLFFISVY</sequence>
<evidence type="ECO:0000313" key="1">
    <source>
        <dbReference type="EMBL" id="BAY81942.1"/>
    </source>
</evidence>
<organism evidence="1 2">
    <name type="scientific">Calothrix parasitica NIES-267</name>
    <dbReference type="NCBI Taxonomy" id="1973488"/>
    <lineage>
        <taxon>Bacteria</taxon>
        <taxon>Bacillati</taxon>
        <taxon>Cyanobacteriota</taxon>
        <taxon>Cyanophyceae</taxon>
        <taxon>Nostocales</taxon>
        <taxon>Calotrichaceae</taxon>
        <taxon>Calothrix</taxon>
    </lineage>
</organism>
<evidence type="ECO:0000313" key="2">
    <source>
        <dbReference type="Proteomes" id="UP000218418"/>
    </source>
</evidence>